<dbReference type="AlphaFoldDB" id="M7NGY9"/>
<keyword evidence="3" id="KW-1185">Reference proteome</keyword>
<dbReference type="Proteomes" id="UP000011910">
    <property type="component" value="Unassembled WGS sequence"/>
</dbReference>
<dbReference type="STRING" id="1279009.ADICEAN_03776"/>
<sequence>MKHLFSLIALILLSLPLAAQTYEKNDVYAVFTYRFTKMTEHPSSGDYKIVIFGNSDVAKRMANFHNSVSNGRKILIIDTNKVEDTKDAHMVFIGDARTSKLSEVLALAPNALIITERNNQFAKGSHISFLTVDNKVGFELSKTNSEAKGIKLSKEILTYAKRVE</sequence>
<evidence type="ECO:0000256" key="1">
    <source>
        <dbReference type="SAM" id="SignalP"/>
    </source>
</evidence>
<dbReference type="RefSeq" id="WP_009197155.1">
    <property type="nucleotide sequence ID" value="NZ_AODQ01000146.1"/>
</dbReference>
<organism evidence="2 3">
    <name type="scientific">Cesiribacter andamanensis AMV16</name>
    <dbReference type="NCBI Taxonomy" id="1279009"/>
    <lineage>
        <taxon>Bacteria</taxon>
        <taxon>Pseudomonadati</taxon>
        <taxon>Bacteroidota</taxon>
        <taxon>Cytophagia</taxon>
        <taxon>Cytophagales</taxon>
        <taxon>Cesiribacteraceae</taxon>
        <taxon>Cesiribacter</taxon>
    </lineage>
</organism>
<keyword evidence="1" id="KW-0732">Signal</keyword>
<evidence type="ECO:0000313" key="2">
    <source>
        <dbReference type="EMBL" id="EMR01105.1"/>
    </source>
</evidence>
<dbReference type="InterPro" id="IPR025293">
    <property type="entry name" value="YfiR/HmsC-like"/>
</dbReference>
<dbReference type="EMBL" id="AODQ01000146">
    <property type="protein sequence ID" value="EMR01105.1"/>
    <property type="molecule type" value="Genomic_DNA"/>
</dbReference>
<dbReference type="Pfam" id="PF13689">
    <property type="entry name" value="DUF4154"/>
    <property type="match status" value="1"/>
</dbReference>
<protein>
    <recommendedName>
        <fullName evidence="4">DUF4154 domain-containing protein</fullName>
    </recommendedName>
</protein>
<evidence type="ECO:0000313" key="3">
    <source>
        <dbReference type="Proteomes" id="UP000011910"/>
    </source>
</evidence>
<accession>M7NGY9</accession>
<proteinExistence type="predicted"/>
<evidence type="ECO:0008006" key="4">
    <source>
        <dbReference type="Google" id="ProtNLM"/>
    </source>
</evidence>
<dbReference type="OrthoDB" id="1342147at2"/>
<gene>
    <name evidence="2" type="ORF">ADICEAN_03776</name>
</gene>
<comment type="caution">
    <text evidence="2">The sequence shown here is derived from an EMBL/GenBank/DDBJ whole genome shotgun (WGS) entry which is preliminary data.</text>
</comment>
<feature type="chain" id="PRO_5004082157" description="DUF4154 domain-containing protein" evidence="1">
    <location>
        <begin position="20"/>
        <end position="164"/>
    </location>
</feature>
<name>M7NGY9_9BACT</name>
<reference evidence="2 3" key="1">
    <citation type="journal article" date="2013" name="Genome Announc.">
        <title>Draft Genome Sequence of Cesiribacter andamanensis Strain AMV16T, Isolated from a Soil Sample from a Mud Volcano in the Andaman Islands, India.</title>
        <authorList>
            <person name="Shivaji S."/>
            <person name="Ara S."/>
            <person name="Begum Z."/>
            <person name="Srinivas T.N."/>
            <person name="Singh A."/>
            <person name="Kumar Pinnaka A."/>
        </authorList>
    </citation>
    <scope>NUCLEOTIDE SEQUENCE [LARGE SCALE GENOMIC DNA]</scope>
    <source>
        <strain evidence="2 3">AMV16</strain>
    </source>
</reference>
<feature type="signal peptide" evidence="1">
    <location>
        <begin position="1"/>
        <end position="19"/>
    </location>
</feature>